<dbReference type="InterPro" id="IPR057326">
    <property type="entry name" value="KR_dom"/>
</dbReference>
<dbReference type="EMBL" id="CP004374">
    <property type="protein sequence ID" value="AGM26664.1"/>
    <property type="molecule type" value="Genomic_DNA"/>
</dbReference>
<dbReference type="Pfam" id="PF13561">
    <property type="entry name" value="adh_short_C2"/>
    <property type="match status" value="1"/>
</dbReference>
<reference evidence="5 6" key="1">
    <citation type="journal article" date="2013" name="Genome Announc.">
        <title>Complete Genome Sequence of Mycobacterium massiliense Clinical Strain Asan 50594, Belonging to the Type II Genotype.</title>
        <authorList>
            <person name="Kim B.J."/>
            <person name="Kim B.R."/>
            <person name="Hong S.H."/>
            <person name="Seok S.H."/>
            <person name="Kook Y.H."/>
            <person name="Kim B.J."/>
        </authorList>
    </citation>
    <scope>NUCLEOTIDE SEQUENCE [LARGE SCALE GENOMIC DNA]</scope>
    <source>
        <strain evidence="5 6">50594</strain>
    </source>
</reference>
<dbReference type="PRINTS" id="PR00081">
    <property type="entry name" value="GDHRDH"/>
</dbReference>
<name>A0AB33A4J9_9MYCO</name>
<sequence>MRADGQIGIRDDRNRRGAGGDQRLGGGDLLGQLRQRVRVCVTLILQAASQAGRVAKGHTVEARAQLRTGQFGHSSKDRRSGSFAHVTGFLSGTAFADRTVVLIGGGTGIGLSVARLVTAAGGEVVLGGRTPATLAVAAEELGRKARWHLVDTAHQASIDAFFDQIEVLHGLFTTAATYVTGSIAALSVEQAATPFESKFWGQYRVVKSALPKLSSDASVVLMSGAASVRPAGSAPAYVAANAAIEGLARGLAHELAPIRVNALSPGTVDGHLWNQRPPEVRRQAFEHIAAAATLRRPVTEGEVAQAAVYLLLNSATTGSTLYTDGGYALR</sequence>
<dbReference type="GO" id="GO:0016491">
    <property type="term" value="F:oxidoreductase activity"/>
    <property type="evidence" value="ECO:0007669"/>
    <property type="project" value="UniProtKB-KW"/>
</dbReference>
<evidence type="ECO:0000256" key="2">
    <source>
        <dbReference type="ARBA" id="ARBA00023002"/>
    </source>
</evidence>
<proteinExistence type="inferred from homology"/>
<evidence type="ECO:0000256" key="3">
    <source>
        <dbReference type="SAM" id="MobiDB-lite"/>
    </source>
</evidence>
<dbReference type="PANTHER" id="PTHR43477">
    <property type="entry name" value="DIHYDROANTICAPSIN 7-DEHYDROGENASE"/>
    <property type="match status" value="1"/>
</dbReference>
<dbReference type="PANTHER" id="PTHR43477:SF1">
    <property type="entry name" value="DIHYDROANTICAPSIN 7-DEHYDROGENASE"/>
    <property type="match status" value="1"/>
</dbReference>
<dbReference type="CDD" id="cd05233">
    <property type="entry name" value="SDR_c"/>
    <property type="match status" value="1"/>
</dbReference>
<feature type="region of interest" description="Disordered" evidence="3">
    <location>
        <begin position="1"/>
        <end position="24"/>
    </location>
</feature>
<evidence type="ECO:0000259" key="4">
    <source>
        <dbReference type="SMART" id="SM00822"/>
    </source>
</evidence>
<dbReference type="InterPro" id="IPR051122">
    <property type="entry name" value="SDR_DHRS6-like"/>
</dbReference>
<feature type="compositionally biased region" description="Basic and acidic residues" evidence="3">
    <location>
        <begin position="1"/>
        <end position="15"/>
    </location>
</feature>
<accession>A0AB33A4J9</accession>
<dbReference type="SMART" id="SM00822">
    <property type="entry name" value="PKS_KR"/>
    <property type="match status" value="1"/>
</dbReference>
<dbReference type="InterPro" id="IPR036291">
    <property type="entry name" value="NAD(P)-bd_dom_sf"/>
</dbReference>
<keyword evidence="2" id="KW-0560">Oxidoreductase</keyword>
<evidence type="ECO:0000256" key="1">
    <source>
        <dbReference type="ARBA" id="ARBA00006484"/>
    </source>
</evidence>
<evidence type="ECO:0000313" key="6">
    <source>
        <dbReference type="Proteomes" id="UP000013961"/>
    </source>
</evidence>
<organism evidence="5 6">
    <name type="scientific">Mycobacteroides abscessus subsp. bolletii 50594</name>
    <dbReference type="NCBI Taxonomy" id="1303024"/>
    <lineage>
        <taxon>Bacteria</taxon>
        <taxon>Bacillati</taxon>
        <taxon>Actinomycetota</taxon>
        <taxon>Actinomycetes</taxon>
        <taxon>Mycobacteriales</taxon>
        <taxon>Mycobacteriaceae</taxon>
        <taxon>Mycobacteroides</taxon>
        <taxon>Mycobacteroides abscessus</taxon>
    </lineage>
</organism>
<protein>
    <submittedName>
        <fullName evidence="5">Short chain dehydrogenase/reductase</fullName>
    </submittedName>
</protein>
<comment type="similarity">
    <text evidence="1">Belongs to the short-chain dehydrogenases/reductases (SDR) family.</text>
</comment>
<feature type="domain" description="Ketoreductase" evidence="4">
    <location>
        <begin position="98"/>
        <end position="271"/>
    </location>
</feature>
<evidence type="ECO:0000313" key="5">
    <source>
        <dbReference type="EMBL" id="AGM26664.1"/>
    </source>
</evidence>
<dbReference type="KEGG" id="mabb:MASS_0062"/>
<dbReference type="Gene3D" id="3.40.50.720">
    <property type="entry name" value="NAD(P)-binding Rossmann-like Domain"/>
    <property type="match status" value="1"/>
</dbReference>
<gene>
    <name evidence="5" type="ORF">MASS_0062</name>
</gene>
<dbReference type="Proteomes" id="UP000013961">
    <property type="component" value="Chromosome"/>
</dbReference>
<dbReference type="InterPro" id="IPR002347">
    <property type="entry name" value="SDR_fam"/>
</dbReference>
<dbReference type="SUPFAM" id="SSF51735">
    <property type="entry name" value="NAD(P)-binding Rossmann-fold domains"/>
    <property type="match status" value="1"/>
</dbReference>
<dbReference type="AlphaFoldDB" id="A0AB33A4J9"/>